<comment type="caution">
    <text evidence="1">The sequence shown here is derived from an EMBL/GenBank/DDBJ whole genome shotgun (WGS) entry which is preliminary data.</text>
</comment>
<accession>I0YWJ9</accession>
<dbReference type="AlphaFoldDB" id="I0YWJ9"/>
<dbReference type="Gene3D" id="3.50.50.60">
    <property type="entry name" value="FAD/NAD(P)-binding domain"/>
    <property type="match status" value="1"/>
</dbReference>
<evidence type="ECO:0000313" key="2">
    <source>
        <dbReference type="Proteomes" id="UP000007264"/>
    </source>
</evidence>
<dbReference type="PANTHER" id="PTHR38663:SF1">
    <property type="entry name" value="L-ORNITHINE N(5)-MONOOXYGENASE"/>
    <property type="match status" value="1"/>
</dbReference>
<organism evidence="1 2">
    <name type="scientific">Coccomyxa subellipsoidea (strain C-169)</name>
    <name type="common">Green microalga</name>
    <dbReference type="NCBI Taxonomy" id="574566"/>
    <lineage>
        <taxon>Eukaryota</taxon>
        <taxon>Viridiplantae</taxon>
        <taxon>Chlorophyta</taxon>
        <taxon>core chlorophytes</taxon>
        <taxon>Trebouxiophyceae</taxon>
        <taxon>Trebouxiophyceae incertae sedis</taxon>
        <taxon>Coccomyxaceae</taxon>
        <taxon>Coccomyxa</taxon>
        <taxon>Coccomyxa subellipsoidea</taxon>
    </lineage>
</organism>
<name>I0YWJ9_COCSC</name>
<reference evidence="1 2" key="1">
    <citation type="journal article" date="2012" name="Genome Biol.">
        <title>The genome of the polar eukaryotic microalga coccomyxa subellipsoidea reveals traits of cold adaptation.</title>
        <authorList>
            <person name="Blanc G."/>
            <person name="Agarkova I."/>
            <person name="Grimwood J."/>
            <person name="Kuo A."/>
            <person name="Brueggeman A."/>
            <person name="Dunigan D."/>
            <person name="Gurnon J."/>
            <person name="Ladunga I."/>
            <person name="Lindquist E."/>
            <person name="Lucas S."/>
            <person name="Pangilinan J."/>
            <person name="Proschold T."/>
            <person name="Salamov A."/>
            <person name="Schmutz J."/>
            <person name="Weeks D."/>
            <person name="Yamada T."/>
            <person name="Claverie J.M."/>
            <person name="Grigoriev I."/>
            <person name="Van Etten J."/>
            <person name="Lomsadze A."/>
            <person name="Borodovsky M."/>
        </authorList>
    </citation>
    <scope>NUCLEOTIDE SEQUENCE [LARGE SCALE GENOMIC DNA]</scope>
    <source>
        <strain evidence="1 2">C-169</strain>
    </source>
</reference>
<keyword evidence="2" id="KW-1185">Reference proteome</keyword>
<dbReference type="InterPro" id="IPR036188">
    <property type="entry name" value="FAD/NAD-bd_sf"/>
</dbReference>
<evidence type="ECO:0000313" key="1">
    <source>
        <dbReference type="EMBL" id="EIE22768.1"/>
    </source>
</evidence>
<gene>
    <name evidence="1" type="ORF">COCSUDRAFT_16025</name>
</gene>
<dbReference type="OrthoDB" id="513392at2759"/>
<evidence type="ECO:0008006" key="3">
    <source>
        <dbReference type="Google" id="ProtNLM"/>
    </source>
</evidence>
<dbReference type="PANTHER" id="PTHR38663">
    <property type="match status" value="1"/>
</dbReference>
<dbReference type="Proteomes" id="UP000007264">
    <property type="component" value="Unassembled WGS sequence"/>
</dbReference>
<protein>
    <recommendedName>
        <fullName evidence="3">L-ornithine N(5)-monooxygenase</fullName>
    </recommendedName>
</protein>
<dbReference type="KEGG" id="csl:COCSUDRAFT_16025"/>
<dbReference type="eggNOG" id="ENOG502QPIW">
    <property type="taxonomic scope" value="Eukaryota"/>
</dbReference>
<dbReference type="GeneID" id="17040755"/>
<proteinExistence type="predicted"/>
<feature type="non-terminal residue" evidence="1">
    <location>
        <position position="1"/>
    </location>
</feature>
<sequence>VCIDQSGQWMSAWKEKHLNIGTQYLRMPANHTPHKSPTALSSFCKLESRELLPTEGASLVPSLQLLEDFCHETIIKSAMAYLQGLIKDSVTAVHPHEYDEDEPGSVPVWPTWVQPDTFPAANAEQASTQLPDANGQQASAKVPLIQHATDVLVSQTDVSGRAVVIVGGGMTSAQLALRACSGGAASTTLICRHKLCVGALDCEVGWFGNKELAPYRANTDHLQRMRMCHTARGSASINATTMTDLHSAVSAGRLQLLEDCEVASSSQQGHRLDECIYADVLWLATGTAVDCLSDPLLSQLQAACPTEIVGGYPVLDDSTLAWPGLPLFLLGRSAMLSIGPAAGMLHPPSCQKNSIIMRTMSCQRMDFDGYIKVYKYKCLARMSRKISERLQIDGVQVRCRACG</sequence>
<dbReference type="RefSeq" id="XP_005647312.1">
    <property type="nucleotide sequence ID" value="XM_005647255.1"/>
</dbReference>
<dbReference type="EMBL" id="AGSI01000009">
    <property type="protein sequence ID" value="EIE22768.1"/>
    <property type="molecule type" value="Genomic_DNA"/>
</dbReference>